<dbReference type="EMBL" id="JAROCB010000004">
    <property type="protein sequence ID" value="MDN4598460.1"/>
    <property type="molecule type" value="Genomic_DNA"/>
</dbReference>
<feature type="compositionally biased region" description="Polar residues" evidence="1">
    <location>
        <begin position="126"/>
        <end position="135"/>
    </location>
</feature>
<evidence type="ECO:0000313" key="3">
    <source>
        <dbReference type="Proteomes" id="UP001174210"/>
    </source>
</evidence>
<evidence type="ECO:0000256" key="1">
    <source>
        <dbReference type="SAM" id="MobiDB-lite"/>
    </source>
</evidence>
<reference evidence="2" key="1">
    <citation type="submission" date="2023-03" db="EMBL/GenBank/DDBJ databases">
        <title>MT1 and MT2 Draft Genomes of Novel Species.</title>
        <authorList>
            <person name="Venkateswaran K."/>
        </authorList>
    </citation>
    <scope>NUCLEOTIDE SEQUENCE</scope>
    <source>
        <strain evidence="2">F6_8S_P_1A</strain>
    </source>
</reference>
<sequence>MAKKTIKAPVETFDGTVAGVRFENGVGHTDDENAIAYFERQGYDVSGSDKEQERPYPEGDPSDKWTKEQLVAYAKAHDVDLGKAKSKDEIWNAIQPGGTPYKGQTTPDGKALVNDSADPKDDTVKDQQSLPENAR</sequence>
<proteinExistence type="predicted"/>
<organism evidence="2 3">
    <name type="scientific">Leifsonia virtsii</name>
    <dbReference type="NCBI Taxonomy" id="3035915"/>
    <lineage>
        <taxon>Bacteria</taxon>
        <taxon>Bacillati</taxon>
        <taxon>Actinomycetota</taxon>
        <taxon>Actinomycetes</taxon>
        <taxon>Micrococcales</taxon>
        <taxon>Microbacteriaceae</taxon>
        <taxon>Leifsonia</taxon>
    </lineage>
</organism>
<feature type="region of interest" description="Disordered" evidence="1">
    <location>
        <begin position="41"/>
        <end position="65"/>
    </location>
</feature>
<comment type="caution">
    <text evidence="2">The sequence shown here is derived from an EMBL/GenBank/DDBJ whole genome shotgun (WGS) entry which is preliminary data.</text>
</comment>
<protein>
    <submittedName>
        <fullName evidence="2">Uncharacterized protein</fullName>
    </submittedName>
</protein>
<feature type="compositionally biased region" description="Basic and acidic residues" evidence="1">
    <location>
        <begin position="47"/>
        <end position="65"/>
    </location>
</feature>
<dbReference type="RefSeq" id="WP_301219804.1">
    <property type="nucleotide sequence ID" value="NZ_JAROCB010000004.1"/>
</dbReference>
<evidence type="ECO:0000313" key="2">
    <source>
        <dbReference type="EMBL" id="MDN4598460.1"/>
    </source>
</evidence>
<name>A0ABT8J044_9MICO</name>
<dbReference type="Proteomes" id="UP001174210">
    <property type="component" value="Unassembled WGS sequence"/>
</dbReference>
<accession>A0ABT8J044</accession>
<gene>
    <name evidence="2" type="ORF">P5G59_15005</name>
</gene>
<keyword evidence="3" id="KW-1185">Reference proteome</keyword>
<feature type="region of interest" description="Disordered" evidence="1">
    <location>
        <begin position="94"/>
        <end position="135"/>
    </location>
</feature>